<protein>
    <submittedName>
        <fullName evidence="1">Uncharacterized protein</fullName>
    </submittedName>
</protein>
<evidence type="ECO:0000313" key="1">
    <source>
        <dbReference type="EMBL" id="WLI16335.1"/>
    </source>
</evidence>
<dbReference type="Proteomes" id="UP001230768">
    <property type="component" value="Chromosome"/>
</dbReference>
<name>A0ABY9GKP0_9PSED</name>
<evidence type="ECO:0000313" key="2">
    <source>
        <dbReference type="Proteomes" id="UP001230768"/>
    </source>
</evidence>
<sequence length="70" mass="7410">MLIVVLLLASTFFAALTAFLVGRKIVSYLKVTTVVLINADQDVDSEVTSFAAKKLGELGCHAVEVVASVI</sequence>
<proteinExistence type="predicted"/>
<dbReference type="EMBL" id="CP117430">
    <property type="protein sequence ID" value="WLI16335.1"/>
    <property type="molecule type" value="Genomic_DNA"/>
</dbReference>
<dbReference type="RefSeq" id="WP_305421964.1">
    <property type="nucleotide sequence ID" value="NZ_CP117430.1"/>
</dbReference>
<keyword evidence="2" id="KW-1185">Reference proteome</keyword>
<gene>
    <name evidence="1" type="ORF">PSH88_18520</name>
</gene>
<accession>A0ABY9GKP0</accession>
<organism evidence="1 2">
    <name type="scientific">Pseudomonas wuhanensis</name>
    <dbReference type="NCBI Taxonomy" id="2954098"/>
    <lineage>
        <taxon>Bacteria</taxon>
        <taxon>Pseudomonadati</taxon>
        <taxon>Pseudomonadota</taxon>
        <taxon>Gammaproteobacteria</taxon>
        <taxon>Pseudomonadales</taxon>
        <taxon>Pseudomonadaceae</taxon>
        <taxon>Pseudomonas</taxon>
    </lineage>
</organism>
<reference evidence="1 2" key="1">
    <citation type="submission" date="2023-02" db="EMBL/GenBank/DDBJ databases">
        <title>Evolution of Hrp T3SS in non-pathogenic Pseudomonas fluorescens.</title>
        <authorList>
            <person name="Liao K."/>
            <person name="Wei H."/>
            <person name="Gu Y."/>
        </authorList>
    </citation>
    <scope>NUCLEOTIDE SEQUENCE [LARGE SCALE GENOMIC DNA]</scope>
    <source>
        <strain evidence="1 2">FP607</strain>
    </source>
</reference>